<feature type="transmembrane region" description="Helical" evidence="6">
    <location>
        <begin position="64"/>
        <end position="87"/>
    </location>
</feature>
<evidence type="ECO:0000313" key="7">
    <source>
        <dbReference type="EMBL" id="SDJ31671.1"/>
    </source>
</evidence>
<keyword evidence="5" id="KW-0479">Metal-binding</keyword>
<feature type="binding site" evidence="5">
    <location>
        <position position="212"/>
    </location>
    <ligand>
        <name>Zn(2+)</name>
        <dbReference type="ChEBI" id="CHEBI:29105"/>
    </ligand>
</feature>
<protein>
    <submittedName>
        <fullName evidence="7">Hemolysin III</fullName>
    </submittedName>
</protein>
<dbReference type="GO" id="GO:0046872">
    <property type="term" value="F:metal ion binding"/>
    <property type="evidence" value="ECO:0007669"/>
    <property type="project" value="UniProtKB-KW"/>
</dbReference>
<keyword evidence="3 6" id="KW-1133">Transmembrane helix</keyword>
<dbReference type="GO" id="GO:0016020">
    <property type="term" value="C:membrane"/>
    <property type="evidence" value="ECO:0007669"/>
    <property type="project" value="UniProtKB-SubCell"/>
</dbReference>
<keyword evidence="2 6" id="KW-0812">Transmembrane</keyword>
<reference evidence="8" key="1">
    <citation type="submission" date="2016-10" db="EMBL/GenBank/DDBJ databases">
        <authorList>
            <person name="Varghese N."/>
            <person name="Submissions S."/>
        </authorList>
    </citation>
    <scope>NUCLEOTIDE SEQUENCE [LARGE SCALE GENOMIC DNA]</scope>
    <source>
        <strain evidence="8">CGMCC 1.11022</strain>
    </source>
</reference>
<dbReference type="PANTHER" id="PTHR20855">
    <property type="entry name" value="ADIPOR/PROGESTIN RECEPTOR-RELATED"/>
    <property type="match status" value="1"/>
</dbReference>
<gene>
    <name evidence="7" type="ORF">SAMN05428953_105294</name>
</gene>
<evidence type="ECO:0000256" key="6">
    <source>
        <dbReference type="SAM" id="Phobius"/>
    </source>
</evidence>
<evidence type="ECO:0000313" key="8">
    <source>
        <dbReference type="Proteomes" id="UP000198894"/>
    </source>
</evidence>
<dbReference type="InterPro" id="IPR004254">
    <property type="entry name" value="AdipoR/HlyIII-related"/>
</dbReference>
<organism evidence="7 8">
    <name type="scientific">Mesorhizobium muleiense</name>
    <dbReference type="NCBI Taxonomy" id="1004279"/>
    <lineage>
        <taxon>Bacteria</taxon>
        <taxon>Pseudomonadati</taxon>
        <taxon>Pseudomonadota</taxon>
        <taxon>Alphaproteobacteria</taxon>
        <taxon>Hyphomicrobiales</taxon>
        <taxon>Phyllobacteriaceae</taxon>
        <taxon>Mesorhizobium</taxon>
    </lineage>
</organism>
<keyword evidence="5" id="KW-0862">Zinc</keyword>
<feature type="transmembrane region" description="Helical" evidence="6">
    <location>
        <begin position="154"/>
        <end position="174"/>
    </location>
</feature>
<dbReference type="RefSeq" id="WP_091593441.1">
    <property type="nucleotide sequence ID" value="NZ_FNEE01000005.1"/>
</dbReference>
<evidence type="ECO:0000256" key="4">
    <source>
        <dbReference type="ARBA" id="ARBA00023136"/>
    </source>
</evidence>
<feature type="transmembrane region" description="Helical" evidence="6">
    <location>
        <begin position="213"/>
        <end position="233"/>
    </location>
</feature>
<name>A0A1G8SR20_9HYPH</name>
<evidence type="ECO:0000256" key="2">
    <source>
        <dbReference type="ARBA" id="ARBA00022692"/>
    </source>
</evidence>
<dbReference type="AlphaFoldDB" id="A0A1G8SR20"/>
<evidence type="ECO:0000256" key="1">
    <source>
        <dbReference type="ARBA" id="ARBA00004141"/>
    </source>
</evidence>
<feature type="transmembrane region" description="Helical" evidence="6">
    <location>
        <begin position="35"/>
        <end position="58"/>
    </location>
</feature>
<evidence type="ECO:0000256" key="5">
    <source>
        <dbReference type="PIRSR" id="PIRSR604254-1"/>
    </source>
</evidence>
<keyword evidence="8" id="KW-1185">Reference proteome</keyword>
<dbReference type="Pfam" id="PF03006">
    <property type="entry name" value="HlyIII"/>
    <property type="match status" value="1"/>
</dbReference>
<feature type="transmembrane region" description="Helical" evidence="6">
    <location>
        <begin position="180"/>
        <end position="201"/>
    </location>
</feature>
<proteinExistence type="predicted"/>
<sequence>MTHIGPKSQIEIPQIEIPFMGRWHYSRAEMIADGIVHAVGIVLAIAAGSTVLALAAFHTGPGEYIAAAFYVVSLLAVLSVSLAYNLWPVSSPAKWILRRFDHAAIYLLIAATYTPFLAQLDGSSLAISMIVLVWAAAAIGIAIKVLLPGRFDRLAIVFYLAIGWSGIVLVEPLVETLPTTSIALIVAGGIVYSCGVIFFAWKGLRFHNALWHGFVVTGAGLHLAAMVDCLVINRP</sequence>
<comment type="subcellular location">
    <subcellularLocation>
        <location evidence="1">Membrane</location>
        <topology evidence="1">Multi-pass membrane protein</topology>
    </subcellularLocation>
</comment>
<dbReference type="EMBL" id="FNEE01000005">
    <property type="protein sequence ID" value="SDJ31671.1"/>
    <property type="molecule type" value="Genomic_DNA"/>
</dbReference>
<accession>A0A1G8SR20</accession>
<dbReference type="PANTHER" id="PTHR20855:SF3">
    <property type="entry name" value="LD03007P"/>
    <property type="match status" value="1"/>
</dbReference>
<evidence type="ECO:0000256" key="3">
    <source>
        <dbReference type="ARBA" id="ARBA00022989"/>
    </source>
</evidence>
<dbReference type="Proteomes" id="UP000198894">
    <property type="component" value="Unassembled WGS sequence"/>
</dbReference>
<feature type="transmembrane region" description="Helical" evidence="6">
    <location>
        <begin position="124"/>
        <end position="147"/>
    </location>
</feature>
<keyword evidence="4 6" id="KW-0472">Membrane</keyword>
<feature type="transmembrane region" description="Helical" evidence="6">
    <location>
        <begin position="99"/>
        <end position="118"/>
    </location>
</feature>